<evidence type="ECO:0000313" key="3">
    <source>
        <dbReference type="Proteomes" id="UP000250299"/>
    </source>
</evidence>
<sequence>MSVKAFAAQLLNSIKEIRVNSESIPCDNLINYLEQVVASAPGDMTPDQIEHLKAQLQIMVEQTKNNHASQLEMFRTVIQSGQNAVKTALLMNGGASVALLAFIGKLTEAQQIRIPVFAEALTFFVIGVFAIVVTAGMTYLSQWFYAASEQWKRKTGFAFNIISIVLGLSSYGFFVWGMRKAYLAFLGFA</sequence>
<protein>
    <submittedName>
        <fullName evidence="2">Uncharacterized protein</fullName>
    </submittedName>
</protein>
<accession>A0A2Z4REM8</accession>
<feature type="transmembrane region" description="Helical" evidence="1">
    <location>
        <begin position="157"/>
        <end position="178"/>
    </location>
</feature>
<dbReference type="Proteomes" id="UP000250299">
    <property type="component" value="Chromosome"/>
</dbReference>
<keyword evidence="1" id="KW-1133">Transmembrane helix</keyword>
<feature type="transmembrane region" description="Helical" evidence="1">
    <location>
        <begin position="123"/>
        <end position="145"/>
    </location>
</feature>
<evidence type="ECO:0000256" key="1">
    <source>
        <dbReference type="SAM" id="Phobius"/>
    </source>
</evidence>
<dbReference type="EMBL" id="CP029693">
    <property type="protein sequence ID" value="AWY39406.1"/>
    <property type="molecule type" value="Genomic_DNA"/>
</dbReference>
<reference evidence="2 3" key="1">
    <citation type="submission" date="2018-05" db="EMBL/GenBank/DDBJ databases">
        <title>Whole genome sequence of Pseudomonas putida JBC17.</title>
        <authorList>
            <person name="Lee Y.H."/>
            <person name="David K."/>
        </authorList>
    </citation>
    <scope>NUCLEOTIDE SEQUENCE [LARGE SCALE GENOMIC DNA]</scope>
    <source>
        <strain evidence="2 3">JBC17</strain>
    </source>
</reference>
<name>A0A2Z4REM8_PSEPU</name>
<dbReference type="RefSeq" id="WP_110963183.1">
    <property type="nucleotide sequence ID" value="NZ_CP029693.1"/>
</dbReference>
<gene>
    <name evidence="2" type="ORF">DKY63_05595</name>
</gene>
<organism evidence="2 3">
    <name type="scientific">Pseudomonas putida</name>
    <name type="common">Arthrobacter siderocapsulatus</name>
    <dbReference type="NCBI Taxonomy" id="303"/>
    <lineage>
        <taxon>Bacteria</taxon>
        <taxon>Pseudomonadati</taxon>
        <taxon>Pseudomonadota</taxon>
        <taxon>Gammaproteobacteria</taxon>
        <taxon>Pseudomonadales</taxon>
        <taxon>Pseudomonadaceae</taxon>
        <taxon>Pseudomonas</taxon>
    </lineage>
</organism>
<evidence type="ECO:0000313" key="2">
    <source>
        <dbReference type="EMBL" id="AWY39406.1"/>
    </source>
</evidence>
<proteinExistence type="predicted"/>
<keyword evidence="1" id="KW-0812">Transmembrane</keyword>
<dbReference type="OrthoDB" id="9553532at2"/>
<keyword evidence="1" id="KW-0472">Membrane</keyword>
<dbReference type="AlphaFoldDB" id="A0A2Z4REM8"/>